<evidence type="ECO:0000259" key="9">
    <source>
        <dbReference type="PROSITE" id="PS51007"/>
    </source>
</evidence>
<dbReference type="PROSITE" id="PS51007">
    <property type="entry name" value="CYTC"/>
    <property type="match status" value="1"/>
</dbReference>
<dbReference type="GO" id="GO:0046872">
    <property type="term" value="F:metal ion binding"/>
    <property type="evidence" value="ECO:0007669"/>
    <property type="project" value="UniProtKB-KW"/>
</dbReference>
<protein>
    <submittedName>
        <fullName evidence="10">Methylamine utilization protein MauG</fullName>
        <ecNumber evidence="10">1.-.-.-</ecNumber>
    </submittedName>
</protein>
<evidence type="ECO:0000313" key="10">
    <source>
        <dbReference type="EMBL" id="TWT40806.1"/>
    </source>
</evidence>
<dbReference type="SUPFAM" id="SSF46626">
    <property type="entry name" value="Cytochrome c"/>
    <property type="match status" value="2"/>
</dbReference>
<evidence type="ECO:0000313" key="11">
    <source>
        <dbReference type="Proteomes" id="UP000318995"/>
    </source>
</evidence>
<dbReference type="EMBL" id="SJPH01000010">
    <property type="protein sequence ID" value="TWT40806.1"/>
    <property type="molecule type" value="Genomic_DNA"/>
</dbReference>
<dbReference type="InterPro" id="IPR004852">
    <property type="entry name" value="Di-haem_cyt_c_peroxidsae"/>
</dbReference>
<name>A0A5C5VQ99_9BACT</name>
<dbReference type="InterPro" id="IPR036439">
    <property type="entry name" value="Dockerin_dom_sf"/>
</dbReference>
<organism evidence="10 11">
    <name type="scientific">Botrimarina hoheduenensis</name>
    <dbReference type="NCBI Taxonomy" id="2528000"/>
    <lineage>
        <taxon>Bacteria</taxon>
        <taxon>Pseudomonadati</taxon>
        <taxon>Planctomycetota</taxon>
        <taxon>Planctomycetia</taxon>
        <taxon>Pirellulales</taxon>
        <taxon>Lacipirellulaceae</taxon>
        <taxon>Botrimarina</taxon>
    </lineage>
</organism>
<dbReference type="SUPFAM" id="SSF63446">
    <property type="entry name" value="Type I dockerin domain"/>
    <property type="match status" value="1"/>
</dbReference>
<dbReference type="RefSeq" id="WP_146575415.1">
    <property type="nucleotide sequence ID" value="NZ_SJPH01000010.1"/>
</dbReference>
<dbReference type="CDD" id="cd14256">
    <property type="entry name" value="Dockerin_I"/>
    <property type="match status" value="1"/>
</dbReference>
<evidence type="ECO:0000256" key="1">
    <source>
        <dbReference type="ARBA" id="ARBA00004196"/>
    </source>
</evidence>
<keyword evidence="11" id="KW-1185">Reference proteome</keyword>
<gene>
    <name evidence="10" type="primary">mauG</name>
    <name evidence="10" type="ORF">Pla111_32240</name>
</gene>
<dbReference type="PANTHER" id="PTHR30600:SF10">
    <property type="entry name" value="BLL6722 PROTEIN"/>
    <property type="match status" value="1"/>
</dbReference>
<reference evidence="10 11" key="1">
    <citation type="submission" date="2019-02" db="EMBL/GenBank/DDBJ databases">
        <title>Deep-cultivation of Planctomycetes and their phenomic and genomic characterization uncovers novel biology.</title>
        <authorList>
            <person name="Wiegand S."/>
            <person name="Jogler M."/>
            <person name="Boedeker C."/>
            <person name="Pinto D."/>
            <person name="Vollmers J."/>
            <person name="Rivas-Marin E."/>
            <person name="Kohn T."/>
            <person name="Peeters S.H."/>
            <person name="Heuer A."/>
            <person name="Rast P."/>
            <person name="Oberbeckmann S."/>
            <person name="Bunk B."/>
            <person name="Jeske O."/>
            <person name="Meyerdierks A."/>
            <person name="Storesund J.E."/>
            <person name="Kallscheuer N."/>
            <person name="Luecker S."/>
            <person name="Lage O.M."/>
            <person name="Pohl T."/>
            <person name="Merkel B.J."/>
            <person name="Hornburger P."/>
            <person name="Mueller R.-W."/>
            <person name="Bruemmer F."/>
            <person name="Labrenz M."/>
            <person name="Spormann A.M."/>
            <person name="Op Den Camp H."/>
            <person name="Overmann J."/>
            <person name="Amann R."/>
            <person name="Jetten M.S.M."/>
            <person name="Mascher T."/>
            <person name="Medema M.H."/>
            <person name="Devos D.P."/>
            <person name="Kaster A.-K."/>
            <person name="Ovreas L."/>
            <person name="Rohde M."/>
            <person name="Galperin M.Y."/>
            <person name="Jogler C."/>
        </authorList>
    </citation>
    <scope>NUCLEOTIDE SEQUENCE [LARGE SCALE GENOMIC DNA]</scope>
    <source>
        <strain evidence="10 11">Pla111</strain>
    </source>
</reference>
<dbReference type="OrthoDB" id="9772811at2"/>
<evidence type="ECO:0000256" key="8">
    <source>
        <dbReference type="SAM" id="MobiDB-lite"/>
    </source>
</evidence>
<dbReference type="GO" id="GO:0009055">
    <property type="term" value="F:electron transfer activity"/>
    <property type="evidence" value="ECO:0007669"/>
    <property type="project" value="InterPro"/>
</dbReference>
<dbReference type="Pfam" id="PF03150">
    <property type="entry name" value="CCP_MauG"/>
    <property type="match status" value="1"/>
</dbReference>
<comment type="subcellular location">
    <subcellularLocation>
        <location evidence="1">Cell envelope</location>
    </subcellularLocation>
</comment>
<dbReference type="PANTHER" id="PTHR30600">
    <property type="entry name" value="CYTOCHROME C PEROXIDASE-RELATED"/>
    <property type="match status" value="1"/>
</dbReference>
<comment type="caution">
    <text evidence="10">The sequence shown here is derived from an EMBL/GenBank/DDBJ whole genome shotgun (WGS) entry which is preliminary data.</text>
</comment>
<dbReference type="InterPro" id="IPR036909">
    <property type="entry name" value="Cyt_c-like_dom_sf"/>
</dbReference>
<dbReference type="Proteomes" id="UP000318995">
    <property type="component" value="Unassembled WGS sequence"/>
</dbReference>
<feature type="domain" description="Cytochrome c" evidence="9">
    <location>
        <begin position="271"/>
        <end position="421"/>
    </location>
</feature>
<dbReference type="PROSITE" id="PS00018">
    <property type="entry name" value="EF_HAND_1"/>
    <property type="match status" value="1"/>
</dbReference>
<evidence type="ECO:0000256" key="7">
    <source>
        <dbReference type="PROSITE-ProRule" id="PRU00433"/>
    </source>
</evidence>
<keyword evidence="4" id="KW-0732">Signal</keyword>
<dbReference type="GO" id="GO:0000272">
    <property type="term" value="P:polysaccharide catabolic process"/>
    <property type="evidence" value="ECO:0007669"/>
    <property type="project" value="InterPro"/>
</dbReference>
<dbReference type="GO" id="GO:0004130">
    <property type="term" value="F:cytochrome-c peroxidase activity"/>
    <property type="evidence" value="ECO:0007669"/>
    <property type="project" value="TreeGrafter"/>
</dbReference>
<keyword evidence="5 10" id="KW-0560">Oxidoreductase</keyword>
<dbReference type="InterPro" id="IPR018247">
    <property type="entry name" value="EF_Hand_1_Ca_BS"/>
</dbReference>
<proteinExistence type="predicted"/>
<dbReference type="Gene3D" id="1.10.1330.10">
    <property type="entry name" value="Dockerin domain"/>
    <property type="match status" value="1"/>
</dbReference>
<dbReference type="EC" id="1.-.-.-" evidence="10"/>
<evidence type="ECO:0000256" key="3">
    <source>
        <dbReference type="ARBA" id="ARBA00022723"/>
    </source>
</evidence>
<dbReference type="Gene3D" id="1.10.760.10">
    <property type="entry name" value="Cytochrome c-like domain"/>
    <property type="match status" value="2"/>
</dbReference>
<evidence type="ECO:0000256" key="5">
    <source>
        <dbReference type="ARBA" id="ARBA00023002"/>
    </source>
</evidence>
<dbReference type="GO" id="GO:0020037">
    <property type="term" value="F:heme binding"/>
    <property type="evidence" value="ECO:0007669"/>
    <property type="project" value="InterPro"/>
</dbReference>
<accession>A0A5C5VQ99</accession>
<dbReference type="InterPro" id="IPR009056">
    <property type="entry name" value="Cyt_c-like_dom"/>
</dbReference>
<keyword evidence="3 7" id="KW-0479">Metal-binding</keyword>
<keyword evidence="2 7" id="KW-0349">Heme</keyword>
<sequence length="552" mass="59242">MSVLNQGRLNCGVQHDGVQHYIVQLGLLAAALTLASKVGATGVVPALPAQGFSYQDALPAYLLDPDLSFGPIITSDNTPADNPTTDNGATLGRVLFYDKRLSHNYTTSCSSCHQQEKGFSDTAQLSEGFDGGLTGRHSMRLANARFFESGQMFWDTRAESLEEQALMPIQDPVEMGLNLTTLVERLQATDYYPKLFEAAFGDAQITAERVGKAIAQFERSMVSYRSKHDEATAARAAVVANNPDANVIAALRTVYTDQELLGMALFEPLEGSGPGGSQTFVIDGQSRVYANLHSASAQCNQCHATAAQTLGASADTASGQEAGPIVANIGLDPGTPDPGADGEGAFKAPSLRNVAVSGRFMHDGRFDSLDAVVRFYSRGIRNHPNLHRFLRVGDLETGAAEQFNFAPFEIDALVAFLETLTDEALLADIRFADPFVTLPGDYTGDGIVDDRDYVLWRDAFGQQGGIDLLTGADADGNGDGVVDLADYTVWRDNYGTTWETLGEGLFGVATAVPEPATLGGWLCAVLCTLAATRRRVTRRILRCSRPSPLQRP</sequence>
<dbReference type="GO" id="GO:0030313">
    <property type="term" value="C:cell envelope"/>
    <property type="evidence" value="ECO:0007669"/>
    <property type="project" value="UniProtKB-SubCell"/>
</dbReference>
<evidence type="ECO:0000256" key="4">
    <source>
        <dbReference type="ARBA" id="ARBA00022729"/>
    </source>
</evidence>
<keyword evidence="6 7" id="KW-0408">Iron</keyword>
<evidence type="ECO:0000256" key="2">
    <source>
        <dbReference type="ARBA" id="ARBA00022617"/>
    </source>
</evidence>
<dbReference type="AlphaFoldDB" id="A0A5C5VQ99"/>
<feature type="region of interest" description="Disordered" evidence="8">
    <location>
        <begin position="324"/>
        <end position="345"/>
    </location>
</feature>
<dbReference type="InterPro" id="IPR051395">
    <property type="entry name" value="Cytochrome_c_Peroxidase/MauG"/>
</dbReference>
<evidence type="ECO:0000256" key="6">
    <source>
        <dbReference type="ARBA" id="ARBA00023004"/>
    </source>
</evidence>